<dbReference type="RefSeq" id="WP_129206575.1">
    <property type="nucleotide sequence ID" value="NZ_BMGU01000001.1"/>
</dbReference>
<evidence type="ECO:0000256" key="1">
    <source>
        <dbReference type="SAM" id="Phobius"/>
    </source>
</evidence>
<organism evidence="3 4">
    <name type="scientific">Silvibacterium dinghuense</name>
    <dbReference type="NCBI Taxonomy" id="1560006"/>
    <lineage>
        <taxon>Bacteria</taxon>
        <taxon>Pseudomonadati</taxon>
        <taxon>Acidobacteriota</taxon>
        <taxon>Terriglobia</taxon>
        <taxon>Terriglobales</taxon>
        <taxon>Acidobacteriaceae</taxon>
        <taxon>Silvibacterium</taxon>
    </lineage>
</organism>
<protein>
    <recommendedName>
        <fullName evidence="2">SGNH hydrolase-type esterase domain-containing protein</fullName>
    </recommendedName>
</protein>
<feature type="transmembrane region" description="Helical" evidence="1">
    <location>
        <begin position="27"/>
        <end position="49"/>
    </location>
</feature>
<evidence type="ECO:0000259" key="2">
    <source>
        <dbReference type="Pfam" id="PF13472"/>
    </source>
</evidence>
<name>A0A4V1NVR0_9BACT</name>
<comment type="caution">
    <text evidence="3">The sequence shown here is derived from an EMBL/GenBank/DDBJ whole genome shotgun (WGS) entry which is preliminary data.</text>
</comment>
<gene>
    <name evidence="3" type="ORF">ESZ00_02245</name>
</gene>
<dbReference type="GO" id="GO:0016788">
    <property type="term" value="F:hydrolase activity, acting on ester bonds"/>
    <property type="evidence" value="ECO:0007669"/>
    <property type="project" value="UniProtKB-ARBA"/>
</dbReference>
<keyword evidence="1" id="KW-0812">Transmembrane</keyword>
<dbReference type="Proteomes" id="UP000290253">
    <property type="component" value="Unassembled WGS sequence"/>
</dbReference>
<dbReference type="InterPro" id="IPR036514">
    <property type="entry name" value="SGNH_hydro_sf"/>
</dbReference>
<keyword evidence="1" id="KW-0472">Membrane</keyword>
<dbReference type="AlphaFoldDB" id="A0A4V1NVR0"/>
<sequence>MSTAEQNSSQQTTPNPSAERRLPLRDWVLLPFLSVLTIALLAGSTEWFARHHFSESKTSTLTCLNVSDPQFGVSAHPNTVCSQKMRESELVEFRFNNCGLRTNHPCTPAPEGTYRIALLGSSLAEGMWVPQPETFAALLPDKLSTMTGRKVDLYNLAMQWETPRNAASRIDQTIAAKPDLVIWQLGPFDVDNATLKLPYIPGKQVADDGTAPQAPTEATPTGFVQRIRAAAQRHGSLDGLLSAAWSRISEPLNETATVFLVKHYLYKSQSQFLRQYLANSPSSGFLHKQTPPEIQTQLGHLNGYLDEVATRLKAANIPLMIVFLPNRPQADMVASGSWPATDDPYHLEDEVRQMALAHGAKFVEVLHDFQGISNPDRLYFPVDGHLTPAGQGVIADLLAKKLTNGVIPELRVAPSASGAQGDK</sequence>
<evidence type="ECO:0000313" key="4">
    <source>
        <dbReference type="Proteomes" id="UP000290253"/>
    </source>
</evidence>
<reference evidence="3 4" key="1">
    <citation type="journal article" date="2016" name="Int. J. Syst. Evol. Microbiol.">
        <title>Acidipila dinghuensis sp. nov., an acidobacterium isolated from forest soil.</title>
        <authorList>
            <person name="Jiang Y.W."/>
            <person name="Wang J."/>
            <person name="Chen M.H."/>
            <person name="Lv Y.Y."/>
            <person name="Qiu L.H."/>
        </authorList>
    </citation>
    <scope>NUCLEOTIDE SEQUENCE [LARGE SCALE GENOMIC DNA]</scope>
    <source>
        <strain evidence="3 4">DHOF10</strain>
    </source>
</reference>
<keyword evidence="1" id="KW-1133">Transmembrane helix</keyword>
<dbReference type="InterPro" id="IPR013830">
    <property type="entry name" value="SGNH_hydro"/>
</dbReference>
<dbReference type="Pfam" id="PF13472">
    <property type="entry name" value="Lipase_GDSL_2"/>
    <property type="match status" value="1"/>
</dbReference>
<dbReference type="SUPFAM" id="SSF52266">
    <property type="entry name" value="SGNH hydrolase"/>
    <property type="match status" value="1"/>
</dbReference>
<feature type="domain" description="SGNH hydrolase-type esterase" evidence="2">
    <location>
        <begin position="118"/>
        <end position="391"/>
    </location>
</feature>
<keyword evidence="4" id="KW-1185">Reference proteome</keyword>
<dbReference type="EMBL" id="SDMK01000001">
    <property type="protein sequence ID" value="RXS96792.1"/>
    <property type="molecule type" value="Genomic_DNA"/>
</dbReference>
<evidence type="ECO:0000313" key="3">
    <source>
        <dbReference type="EMBL" id="RXS96792.1"/>
    </source>
</evidence>
<dbReference type="OrthoDB" id="129080at2"/>
<accession>A0A4V1NVR0</accession>
<proteinExistence type="predicted"/>
<dbReference type="Gene3D" id="3.40.50.1110">
    <property type="entry name" value="SGNH hydrolase"/>
    <property type="match status" value="1"/>
</dbReference>